<dbReference type="CDD" id="cd16936">
    <property type="entry name" value="HATPase_RsbW-like"/>
    <property type="match status" value="1"/>
</dbReference>
<organism evidence="3 4">
    <name type="scientific">Rugosimonospora africana</name>
    <dbReference type="NCBI Taxonomy" id="556532"/>
    <lineage>
        <taxon>Bacteria</taxon>
        <taxon>Bacillati</taxon>
        <taxon>Actinomycetota</taxon>
        <taxon>Actinomycetes</taxon>
        <taxon>Micromonosporales</taxon>
        <taxon>Micromonosporaceae</taxon>
        <taxon>Rugosimonospora</taxon>
    </lineage>
</organism>
<dbReference type="InterPro" id="IPR036890">
    <property type="entry name" value="HATPase_C_sf"/>
</dbReference>
<protein>
    <recommendedName>
        <fullName evidence="2">Histidine kinase/HSP90-like ATPase domain-containing protein</fullName>
    </recommendedName>
</protein>
<dbReference type="SUPFAM" id="SSF55874">
    <property type="entry name" value="ATPase domain of HSP90 chaperone/DNA topoisomerase II/histidine kinase"/>
    <property type="match status" value="1"/>
</dbReference>
<dbReference type="Proteomes" id="UP000642748">
    <property type="component" value="Unassembled WGS sequence"/>
</dbReference>
<evidence type="ECO:0000313" key="4">
    <source>
        <dbReference type="Proteomes" id="UP000642748"/>
    </source>
</evidence>
<dbReference type="AlphaFoldDB" id="A0A8J3R158"/>
<evidence type="ECO:0000256" key="1">
    <source>
        <dbReference type="ARBA" id="ARBA00022527"/>
    </source>
</evidence>
<dbReference type="InterPro" id="IPR050267">
    <property type="entry name" value="Anti-sigma-factor_SerPK"/>
</dbReference>
<evidence type="ECO:0000313" key="3">
    <source>
        <dbReference type="EMBL" id="GIH19912.1"/>
    </source>
</evidence>
<feature type="domain" description="Histidine kinase/HSP90-like ATPase" evidence="2">
    <location>
        <begin position="43"/>
        <end position="136"/>
    </location>
</feature>
<keyword evidence="1" id="KW-0418">Kinase</keyword>
<dbReference type="GO" id="GO:0004674">
    <property type="term" value="F:protein serine/threonine kinase activity"/>
    <property type="evidence" value="ECO:0007669"/>
    <property type="project" value="UniProtKB-KW"/>
</dbReference>
<dbReference type="EMBL" id="BONZ01000086">
    <property type="protein sequence ID" value="GIH19912.1"/>
    <property type="molecule type" value="Genomic_DNA"/>
</dbReference>
<accession>A0A8J3R158</accession>
<dbReference type="PANTHER" id="PTHR35526:SF3">
    <property type="entry name" value="ANTI-SIGMA-F FACTOR RSBW"/>
    <property type="match status" value="1"/>
</dbReference>
<gene>
    <name evidence="3" type="ORF">Raf01_80840</name>
</gene>
<reference evidence="3" key="1">
    <citation type="submission" date="2021-01" db="EMBL/GenBank/DDBJ databases">
        <title>Whole genome shotgun sequence of Rugosimonospora africana NBRC 104875.</title>
        <authorList>
            <person name="Komaki H."/>
            <person name="Tamura T."/>
        </authorList>
    </citation>
    <scope>NUCLEOTIDE SEQUENCE</scope>
    <source>
        <strain evidence="3">NBRC 104875</strain>
    </source>
</reference>
<dbReference type="SMART" id="SM00387">
    <property type="entry name" value="HATPase_c"/>
    <property type="match status" value="1"/>
</dbReference>
<dbReference type="Gene3D" id="3.30.565.10">
    <property type="entry name" value="Histidine kinase-like ATPase, C-terminal domain"/>
    <property type="match status" value="1"/>
</dbReference>
<keyword evidence="1" id="KW-0723">Serine/threonine-protein kinase</keyword>
<sequence>MASGSANWQEPPFVTMQRLTATDLDRVRQLITRITGLAGLEPDRVARLTLAVNEIATNAIQHGGGEAGVTIQIEADQVVIEVNDTGPGIPTDIAVDLPEPEATHGRGLWLANQLCDEVQLRSGATGTLVRLVMALA</sequence>
<proteinExistence type="predicted"/>
<name>A0A8J3R158_9ACTN</name>
<evidence type="ECO:0000259" key="2">
    <source>
        <dbReference type="SMART" id="SM00387"/>
    </source>
</evidence>
<dbReference type="PANTHER" id="PTHR35526">
    <property type="entry name" value="ANTI-SIGMA-F FACTOR RSBW-RELATED"/>
    <property type="match status" value="1"/>
</dbReference>
<keyword evidence="4" id="KW-1185">Reference proteome</keyword>
<keyword evidence="1" id="KW-0808">Transferase</keyword>
<dbReference type="Pfam" id="PF13581">
    <property type="entry name" value="HATPase_c_2"/>
    <property type="match status" value="1"/>
</dbReference>
<comment type="caution">
    <text evidence="3">The sequence shown here is derived from an EMBL/GenBank/DDBJ whole genome shotgun (WGS) entry which is preliminary data.</text>
</comment>
<dbReference type="InterPro" id="IPR003594">
    <property type="entry name" value="HATPase_dom"/>
</dbReference>